<proteinExistence type="predicted"/>
<dbReference type="RefSeq" id="WP_311402464.1">
    <property type="nucleotide sequence ID" value="NZ_JAVRBG010000014.1"/>
</dbReference>
<comment type="caution">
    <text evidence="1">The sequence shown here is derived from an EMBL/GenBank/DDBJ whole genome shotgun (WGS) entry which is preliminary data.</text>
</comment>
<dbReference type="EMBL" id="JAVRBG010000014">
    <property type="protein sequence ID" value="MDT0295539.1"/>
    <property type="molecule type" value="Genomic_DNA"/>
</dbReference>
<dbReference type="InterPro" id="IPR034660">
    <property type="entry name" value="DinB/YfiT-like"/>
</dbReference>
<protein>
    <submittedName>
        <fullName evidence="1">DUF1569 domain-containing protein</fullName>
    </submittedName>
</protein>
<sequence length="149" mass="17941">MKSLFNSETYLEINRRLETISKNSNRKWGKMQVAQMLHHCQKPLSIALEKEQIEKPPFYMRVLAKFIKSSMYNDKAWKQNLPTAKELKITSPKNFDVEKENLFRLIKEFHVKNSQEQWTPHPIFGSFTKDQWGKMQYKHLDHHFRQFGI</sequence>
<dbReference type="Proteomes" id="UP001182991">
    <property type="component" value="Unassembled WGS sequence"/>
</dbReference>
<evidence type="ECO:0000313" key="2">
    <source>
        <dbReference type="Proteomes" id="UP001182991"/>
    </source>
</evidence>
<name>A0ABU2KLN5_9FLAO</name>
<accession>A0ABU2KLN5</accession>
<keyword evidence="2" id="KW-1185">Reference proteome</keyword>
<gene>
    <name evidence="1" type="ORF">RLT85_12940</name>
</gene>
<reference evidence="2" key="1">
    <citation type="submission" date="2023-07" db="EMBL/GenBank/DDBJ databases">
        <title>Isolating and identifying novel microbial strains from the Mariana Trench.</title>
        <authorList>
            <person name="Fu H."/>
        </authorList>
    </citation>
    <scope>NUCLEOTIDE SEQUENCE [LARGE SCALE GENOMIC DNA]</scope>
    <source>
        <strain evidence="2">T-y2</strain>
    </source>
</reference>
<evidence type="ECO:0000313" key="1">
    <source>
        <dbReference type="EMBL" id="MDT0295539.1"/>
    </source>
</evidence>
<organism evidence="1 2">
    <name type="scientific">Mesonia ostreae</name>
    <dbReference type="NCBI Taxonomy" id="861110"/>
    <lineage>
        <taxon>Bacteria</taxon>
        <taxon>Pseudomonadati</taxon>
        <taxon>Bacteroidota</taxon>
        <taxon>Flavobacteriia</taxon>
        <taxon>Flavobacteriales</taxon>
        <taxon>Flavobacteriaceae</taxon>
        <taxon>Mesonia</taxon>
    </lineage>
</organism>
<dbReference type="InterPro" id="IPR011463">
    <property type="entry name" value="DUF1569"/>
</dbReference>
<dbReference type="Pfam" id="PF07606">
    <property type="entry name" value="DUF1569"/>
    <property type="match status" value="1"/>
</dbReference>
<dbReference type="Gene3D" id="1.20.120.450">
    <property type="entry name" value="dinb family like domain"/>
    <property type="match status" value="1"/>
</dbReference>